<accession>A0A3M0AAK9</accession>
<keyword evidence="4" id="KW-1185">Reference proteome</keyword>
<dbReference type="PANTHER" id="PTHR21021:SF15">
    <property type="entry name" value="FREE METHIONINE-R-SULFOXIDE REDUCTASE"/>
    <property type="match status" value="1"/>
</dbReference>
<gene>
    <name evidence="3" type="ORF">DFR27_1866</name>
</gene>
<dbReference type="InterPro" id="IPR029016">
    <property type="entry name" value="GAF-like_dom_sf"/>
</dbReference>
<reference evidence="3 4" key="1">
    <citation type="submission" date="2018-10" db="EMBL/GenBank/DDBJ databases">
        <title>Genomic Encyclopedia of Type Strains, Phase IV (KMG-IV): sequencing the most valuable type-strain genomes for metagenomic binning, comparative biology and taxonomic classification.</title>
        <authorList>
            <person name="Goeker M."/>
        </authorList>
    </citation>
    <scope>NUCLEOTIDE SEQUENCE [LARGE SCALE GENOMIC DNA]</scope>
    <source>
        <strain evidence="3 4">DSM 25080</strain>
    </source>
</reference>
<feature type="domain" description="GAF" evidence="2">
    <location>
        <begin position="23"/>
        <end position="157"/>
    </location>
</feature>
<dbReference type="GO" id="GO:0005829">
    <property type="term" value="C:cytosol"/>
    <property type="evidence" value="ECO:0007669"/>
    <property type="project" value="TreeGrafter"/>
</dbReference>
<dbReference type="InterPro" id="IPR051330">
    <property type="entry name" value="Phosphatase_reg/MetRdx"/>
</dbReference>
<dbReference type="GO" id="GO:0033745">
    <property type="term" value="F:L-methionine-(R)-S-oxide reductase activity"/>
    <property type="evidence" value="ECO:0007669"/>
    <property type="project" value="TreeGrafter"/>
</dbReference>
<evidence type="ECO:0000256" key="1">
    <source>
        <dbReference type="ARBA" id="ARBA00038454"/>
    </source>
</evidence>
<dbReference type="RefSeq" id="WP_121877181.1">
    <property type="nucleotide sequence ID" value="NZ_REFJ01000004.1"/>
</dbReference>
<evidence type="ECO:0000313" key="3">
    <source>
        <dbReference type="EMBL" id="RMA79425.1"/>
    </source>
</evidence>
<dbReference type="SMART" id="SM00065">
    <property type="entry name" value="GAF"/>
    <property type="match status" value="1"/>
</dbReference>
<sequence length="160" mass="17834">MNKSEQYQETLRRIQAVCAGETDLIALLSTICCELHQSFDYYHWTGFYRTVAPQQLKVGPYQGGHGCLDIHFDRGICGAAAKQAETQLVEDVHARADHIACASTTNSEIVVPVTNQNGQVIAVLDVDSDDPAAFDEIDQQYLEQLCQWIGELLGTREYLI</sequence>
<evidence type="ECO:0000313" key="4">
    <source>
        <dbReference type="Proteomes" id="UP000267187"/>
    </source>
</evidence>
<name>A0A3M0AAK9_9GAMM</name>
<dbReference type="Pfam" id="PF13185">
    <property type="entry name" value="GAF_2"/>
    <property type="match status" value="1"/>
</dbReference>
<dbReference type="InterPro" id="IPR003018">
    <property type="entry name" value="GAF"/>
</dbReference>
<comment type="caution">
    <text evidence="3">The sequence shown here is derived from an EMBL/GenBank/DDBJ whole genome shotgun (WGS) entry which is preliminary data.</text>
</comment>
<dbReference type="EMBL" id="REFJ01000004">
    <property type="protein sequence ID" value="RMA79425.1"/>
    <property type="molecule type" value="Genomic_DNA"/>
</dbReference>
<evidence type="ECO:0000259" key="2">
    <source>
        <dbReference type="SMART" id="SM00065"/>
    </source>
</evidence>
<dbReference type="PANTHER" id="PTHR21021">
    <property type="entry name" value="GAF/PUTATIVE CYTOSKELETAL PROTEIN"/>
    <property type="match status" value="1"/>
</dbReference>
<protein>
    <submittedName>
        <fullName evidence="3">GAF domain-containing protein</fullName>
    </submittedName>
</protein>
<proteinExistence type="inferred from homology"/>
<dbReference type="OrthoDB" id="9796252at2"/>
<dbReference type="SUPFAM" id="SSF55781">
    <property type="entry name" value="GAF domain-like"/>
    <property type="match status" value="1"/>
</dbReference>
<dbReference type="AlphaFoldDB" id="A0A3M0AAK9"/>
<organism evidence="3 4">
    <name type="scientific">Umboniibacter marinipuniceus</name>
    <dbReference type="NCBI Taxonomy" id="569599"/>
    <lineage>
        <taxon>Bacteria</taxon>
        <taxon>Pseudomonadati</taxon>
        <taxon>Pseudomonadota</taxon>
        <taxon>Gammaproteobacteria</taxon>
        <taxon>Cellvibrionales</taxon>
        <taxon>Cellvibrionaceae</taxon>
        <taxon>Umboniibacter</taxon>
    </lineage>
</organism>
<dbReference type="Gene3D" id="3.30.450.40">
    <property type="match status" value="1"/>
</dbReference>
<comment type="similarity">
    <text evidence="1">Belongs to the free Met sulfoxide reductase family.</text>
</comment>
<dbReference type="Proteomes" id="UP000267187">
    <property type="component" value="Unassembled WGS sequence"/>
</dbReference>